<accession>A0A291BAL1</accession>
<dbReference type="EMBL" id="CP020660">
    <property type="protein sequence ID" value="ATF10021.1"/>
    <property type="molecule type" value="Genomic_DNA"/>
</dbReference>
<evidence type="ECO:0000259" key="1">
    <source>
        <dbReference type="Pfam" id="PF13737"/>
    </source>
</evidence>
<name>A0A291BAL1_9GAMM</name>
<dbReference type="AlphaFoldDB" id="A0A291BAL1"/>
<dbReference type="InterPro" id="IPR025668">
    <property type="entry name" value="Tnp_DDE_dom"/>
</dbReference>
<evidence type="ECO:0000313" key="3">
    <source>
        <dbReference type="Proteomes" id="UP000218160"/>
    </source>
</evidence>
<organism evidence="2 3">
    <name type="scientific">Candidatus Enterovibrio altilux</name>
    <dbReference type="NCBI Taxonomy" id="1927128"/>
    <lineage>
        <taxon>Bacteria</taxon>
        <taxon>Pseudomonadati</taxon>
        <taxon>Pseudomonadota</taxon>
        <taxon>Gammaproteobacteria</taxon>
        <taxon>Vibrionales</taxon>
        <taxon>Vibrionaceae</taxon>
        <taxon>Enterovibrio</taxon>
    </lineage>
</organism>
<feature type="domain" description="Transposase DDE" evidence="1">
    <location>
        <begin position="3"/>
        <end position="43"/>
    </location>
</feature>
<protein>
    <submittedName>
        <fullName evidence="2">Mobile element protein</fullName>
    </submittedName>
</protein>
<proteinExistence type="predicted"/>
<reference evidence="3" key="1">
    <citation type="submission" date="2017-04" db="EMBL/GenBank/DDBJ databases">
        <title>Genome evolution of the luminous symbionts of deep sea anglerfish.</title>
        <authorList>
            <person name="Hendry T.A."/>
        </authorList>
    </citation>
    <scope>NUCLEOTIDE SEQUENCE [LARGE SCALE GENOMIC DNA]</scope>
</reference>
<sequence>MLLSFPHHSCISKRVKMIDVAFKIKFKKTIYHLVINSTGLKFTVKENGKSKSMVLAKNSESGISCI</sequence>
<evidence type="ECO:0000313" key="2">
    <source>
        <dbReference type="EMBL" id="ATF10021.1"/>
    </source>
</evidence>
<dbReference type="Pfam" id="PF13737">
    <property type="entry name" value="DDE_Tnp_1_5"/>
    <property type="match status" value="1"/>
</dbReference>
<dbReference type="KEGG" id="elux:BTN50_1548"/>
<dbReference type="Proteomes" id="UP000218160">
    <property type="component" value="Chromosome 1"/>
</dbReference>
<gene>
    <name evidence="2" type="ORF">BTN50_1548</name>
</gene>
<keyword evidence="3" id="KW-1185">Reference proteome</keyword>